<proteinExistence type="predicted"/>
<reference evidence="1" key="1">
    <citation type="journal article" date="2014" name="Front. Microbiol.">
        <title>High frequency of phylogenetically diverse reductive dehalogenase-homologous genes in deep subseafloor sedimentary metagenomes.</title>
        <authorList>
            <person name="Kawai M."/>
            <person name="Futagami T."/>
            <person name="Toyoda A."/>
            <person name="Takaki Y."/>
            <person name="Nishi S."/>
            <person name="Hori S."/>
            <person name="Arai W."/>
            <person name="Tsubouchi T."/>
            <person name="Morono Y."/>
            <person name="Uchiyama I."/>
            <person name="Ito T."/>
            <person name="Fujiyama A."/>
            <person name="Inagaki F."/>
            <person name="Takami H."/>
        </authorList>
    </citation>
    <scope>NUCLEOTIDE SEQUENCE</scope>
    <source>
        <strain evidence="1">Expedition CK06-06</strain>
    </source>
</reference>
<protein>
    <submittedName>
        <fullName evidence="1">Uncharacterized protein</fullName>
    </submittedName>
</protein>
<feature type="non-terminal residue" evidence="1">
    <location>
        <position position="1"/>
    </location>
</feature>
<organism evidence="1">
    <name type="scientific">marine sediment metagenome</name>
    <dbReference type="NCBI Taxonomy" id="412755"/>
    <lineage>
        <taxon>unclassified sequences</taxon>
        <taxon>metagenomes</taxon>
        <taxon>ecological metagenomes</taxon>
    </lineage>
</organism>
<dbReference type="AlphaFoldDB" id="X1QQD5"/>
<dbReference type="EMBL" id="BARV01043032">
    <property type="protein sequence ID" value="GAI53185.1"/>
    <property type="molecule type" value="Genomic_DNA"/>
</dbReference>
<sequence>TFVACLRANMYVRESFNFNDQVVEVNWILRRRSARVIRKELSFSMEAI</sequence>
<name>X1QQD5_9ZZZZ</name>
<accession>X1QQD5</accession>
<evidence type="ECO:0000313" key="1">
    <source>
        <dbReference type="EMBL" id="GAI53185.1"/>
    </source>
</evidence>
<gene>
    <name evidence="1" type="ORF">S06H3_64428</name>
</gene>
<comment type="caution">
    <text evidence="1">The sequence shown here is derived from an EMBL/GenBank/DDBJ whole genome shotgun (WGS) entry which is preliminary data.</text>
</comment>